<dbReference type="Proteomes" id="UP001501447">
    <property type="component" value="Unassembled WGS sequence"/>
</dbReference>
<keyword evidence="6" id="KW-0489">Methyltransferase</keyword>
<dbReference type="EC" id="2.1.1.77" evidence="3"/>
<dbReference type="Pfam" id="PF01135">
    <property type="entry name" value="PCMT"/>
    <property type="match status" value="1"/>
</dbReference>
<evidence type="ECO:0000256" key="2">
    <source>
        <dbReference type="ARBA" id="ARBA00005369"/>
    </source>
</evidence>
<evidence type="ECO:0000256" key="3">
    <source>
        <dbReference type="ARBA" id="ARBA00011890"/>
    </source>
</evidence>
<evidence type="ECO:0000313" key="13">
    <source>
        <dbReference type="EMBL" id="GAA2639509.1"/>
    </source>
</evidence>
<evidence type="ECO:0000256" key="5">
    <source>
        <dbReference type="ARBA" id="ARBA00022490"/>
    </source>
</evidence>
<evidence type="ECO:0000256" key="9">
    <source>
        <dbReference type="ARBA" id="ARBA00030757"/>
    </source>
</evidence>
<keyword evidence="7" id="KW-0808">Transferase</keyword>
<dbReference type="InterPro" id="IPR000682">
    <property type="entry name" value="PCMT"/>
</dbReference>
<dbReference type="Gene3D" id="3.40.50.150">
    <property type="entry name" value="Vaccinia Virus protein VP39"/>
    <property type="match status" value="1"/>
</dbReference>
<organism evidence="13 14">
    <name type="scientific">Streptomyces axinellae</name>
    <dbReference type="NCBI Taxonomy" id="552788"/>
    <lineage>
        <taxon>Bacteria</taxon>
        <taxon>Bacillati</taxon>
        <taxon>Actinomycetota</taxon>
        <taxon>Actinomycetes</taxon>
        <taxon>Kitasatosporales</taxon>
        <taxon>Streptomycetaceae</taxon>
        <taxon>Streptomyces</taxon>
    </lineage>
</organism>
<protein>
    <recommendedName>
        <fullName evidence="4">Protein-L-isoaspartate O-methyltransferase</fullName>
        <ecNumber evidence="3">2.1.1.77</ecNumber>
    </recommendedName>
    <alternativeName>
        <fullName evidence="11">L-isoaspartyl protein carboxyl methyltransferase</fullName>
    </alternativeName>
    <alternativeName>
        <fullName evidence="9">Protein L-isoaspartyl methyltransferase</fullName>
    </alternativeName>
    <alternativeName>
        <fullName evidence="10">Protein-beta-aspartate methyltransferase</fullName>
    </alternativeName>
</protein>
<evidence type="ECO:0000256" key="11">
    <source>
        <dbReference type="ARBA" id="ARBA00031350"/>
    </source>
</evidence>
<evidence type="ECO:0000256" key="1">
    <source>
        <dbReference type="ARBA" id="ARBA00004496"/>
    </source>
</evidence>
<evidence type="ECO:0000256" key="7">
    <source>
        <dbReference type="ARBA" id="ARBA00022679"/>
    </source>
</evidence>
<accession>A0ABN3QZX5</accession>
<comment type="subcellular location">
    <subcellularLocation>
        <location evidence="1">Cytoplasm</location>
    </subcellularLocation>
</comment>
<keyword evidence="14" id="KW-1185">Reference proteome</keyword>
<feature type="region of interest" description="Disordered" evidence="12">
    <location>
        <begin position="258"/>
        <end position="310"/>
    </location>
</feature>
<dbReference type="PANTHER" id="PTHR11579:SF0">
    <property type="entry name" value="PROTEIN-L-ISOASPARTATE(D-ASPARTATE) O-METHYLTRANSFERASE"/>
    <property type="match status" value="1"/>
</dbReference>
<evidence type="ECO:0000256" key="8">
    <source>
        <dbReference type="ARBA" id="ARBA00022691"/>
    </source>
</evidence>
<keyword evidence="8" id="KW-0949">S-adenosyl-L-methionine</keyword>
<gene>
    <name evidence="13" type="ORF">GCM10009863_65650</name>
</gene>
<feature type="compositionally biased region" description="Basic and acidic residues" evidence="12">
    <location>
        <begin position="298"/>
        <end position="310"/>
    </location>
</feature>
<comment type="similarity">
    <text evidence="2">Belongs to the methyltransferase superfamily. L-isoaspartyl/D-aspartyl protein methyltransferase family.</text>
</comment>
<evidence type="ECO:0000256" key="6">
    <source>
        <dbReference type="ARBA" id="ARBA00022603"/>
    </source>
</evidence>
<dbReference type="CDD" id="cd02440">
    <property type="entry name" value="AdoMet_MTases"/>
    <property type="match status" value="1"/>
</dbReference>
<comment type="caution">
    <text evidence="13">The sequence shown here is derived from an EMBL/GenBank/DDBJ whole genome shotgun (WGS) entry which is preliminary data.</text>
</comment>
<proteinExistence type="inferred from homology"/>
<feature type="region of interest" description="Disordered" evidence="12">
    <location>
        <begin position="65"/>
        <end position="105"/>
    </location>
</feature>
<dbReference type="PANTHER" id="PTHR11579">
    <property type="entry name" value="PROTEIN-L-ISOASPARTATE O-METHYLTRANSFERASE"/>
    <property type="match status" value="1"/>
</dbReference>
<dbReference type="InterPro" id="IPR029063">
    <property type="entry name" value="SAM-dependent_MTases_sf"/>
</dbReference>
<evidence type="ECO:0000313" key="14">
    <source>
        <dbReference type="Proteomes" id="UP001501447"/>
    </source>
</evidence>
<name>A0ABN3QZX5_9ACTN</name>
<sequence>MTAAPEALRRDPAEQIGSACPGLAPEWRDAVAAVDRAGFLPPVVFRPHGGAGADREPVARGGWRRGVAADGPLRPHLGDAGRGSGRGRRALPGLRSPTSSATLPSPVARTLDVPAVEEGHRVLEVGTGTGCSTAVLSHRVGADNVVSVEYDPGCAAVAARNLAELGCAPTPVVGDGLQRHRERAEYDAIIATCSVRSIPPAWLFQLADAGSITATVSGWMLAAGLIRLAPDDEGDDAGALSGRFEADEVTYMLARPHERPPAHDVLPADRAHAPDPRGSGAHRPVGGPFRRTARGPLRRTDRDRFRGDPA</sequence>
<dbReference type="SUPFAM" id="SSF53335">
    <property type="entry name" value="S-adenosyl-L-methionine-dependent methyltransferases"/>
    <property type="match status" value="1"/>
</dbReference>
<evidence type="ECO:0000256" key="4">
    <source>
        <dbReference type="ARBA" id="ARBA00013346"/>
    </source>
</evidence>
<dbReference type="EMBL" id="BAAARJ010000035">
    <property type="protein sequence ID" value="GAA2639509.1"/>
    <property type="molecule type" value="Genomic_DNA"/>
</dbReference>
<reference evidence="13 14" key="1">
    <citation type="journal article" date="2019" name="Int. J. Syst. Evol. Microbiol.">
        <title>The Global Catalogue of Microorganisms (GCM) 10K type strain sequencing project: providing services to taxonomists for standard genome sequencing and annotation.</title>
        <authorList>
            <consortium name="The Broad Institute Genomics Platform"/>
            <consortium name="The Broad Institute Genome Sequencing Center for Infectious Disease"/>
            <person name="Wu L."/>
            <person name="Ma J."/>
        </authorList>
    </citation>
    <scope>NUCLEOTIDE SEQUENCE [LARGE SCALE GENOMIC DNA]</scope>
    <source>
        <strain evidence="13 14">JCM 16373</strain>
    </source>
</reference>
<feature type="compositionally biased region" description="Basic and acidic residues" evidence="12">
    <location>
        <begin position="258"/>
        <end position="275"/>
    </location>
</feature>
<evidence type="ECO:0000256" key="12">
    <source>
        <dbReference type="SAM" id="MobiDB-lite"/>
    </source>
</evidence>
<keyword evidence="5" id="KW-0963">Cytoplasm</keyword>
<evidence type="ECO:0000256" key="10">
    <source>
        <dbReference type="ARBA" id="ARBA00031323"/>
    </source>
</evidence>